<comment type="caution">
    <text evidence="1">The sequence shown here is derived from an EMBL/GenBank/DDBJ whole genome shotgun (WGS) entry which is preliminary data.</text>
</comment>
<proteinExistence type="predicted"/>
<reference evidence="1" key="1">
    <citation type="submission" date="2022-11" db="EMBL/GenBank/DDBJ databases">
        <authorList>
            <person name="Petersen C."/>
        </authorList>
    </citation>
    <scope>NUCLEOTIDE SEQUENCE</scope>
    <source>
        <strain evidence="1">IBT 16849</strain>
    </source>
</reference>
<protein>
    <submittedName>
        <fullName evidence="1">Uncharacterized protein</fullName>
    </submittedName>
</protein>
<evidence type="ECO:0000313" key="1">
    <source>
        <dbReference type="EMBL" id="KAJ5199248.1"/>
    </source>
</evidence>
<sequence>MPVDGFTETMNTPDGGVFHRAYAQDDRGLENEAMAVLTGLQDGKQLFLEKDYFINHMKGVGKRRLSRQNIHGCYEMVWRL</sequence>
<evidence type="ECO:0000313" key="2">
    <source>
        <dbReference type="Proteomes" id="UP001150879"/>
    </source>
</evidence>
<name>A0A9W9JLQ4_9EURO</name>
<dbReference type="OrthoDB" id="4267149at2759"/>
<reference evidence="1" key="2">
    <citation type="journal article" date="2023" name="IMA Fungus">
        <title>Comparative genomic study of the Penicillium genus elucidates a diverse pangenome and 15 lateral gene transfer events.</title>
        <authorList>
            <person name="Petersen C."/>
            <person name="Sorensen T."/>
            <person name="Nielsen M.R."/>
            <person name="Sondergaard T.E."/>
            <person name="Sorensen J.L."/>
            <person name="Fitzpatrick D.A."/>
            <person name="Frisvad J.C."/>
            <person name="Nielsen K.L."/>
        </authorList>
    </citation>
    <scope>NUCLEOTIDE SEQUENCE</scope>
    <source>
        <strain evidence="1">IBT 16849</strain>
    </source>
</reference>
<dbReference type="AlphaFoldDB" id="A0A9W9JLQ4"/>
<accession>A0A9W9JLQ4</accession>
<organism evidence="1 2">
    <name type="scientific">Penicillium cf. griseofulvum</name>
    <dbReference type="NCBI Taxonomy" id="2972120"/>
    <lineage>
        <taxon>Eukaryota</taxon>
        <taxon>Fungi</taxon>
        <taxon>Dikarya</taxon>
        <taxon>Ascomycota</taxon>
        <taxon>Pezizomycotina</taxon>
        <taxon>Eurotiomycetes</taxon>
        <taxon>Eurotiomycetidae</taxon>
        <taxon>Eurotiales</taxon>
        <taxon>Aspergillaceae</taxon>
        <taxon>Penicillium</taxon>
    </lineage>
</organism>
<dbReference type="Proteomes" id="UP001150879">
    <property type="component" value="Unassembled WGS sequence"/>
</dbReference>
<dbReference type="EMBL" id="JAPQKP010000003">
    <property type="protein sequence ID" value="KAJ5199248.1"/>
    <property type="molecule type" value="Genomic_DNA"/>
</dbReference>
<gene>
    <name evidence="1" type="ORF">N7472_004452</name>
</gene>
<keyword evidence="2" id="KW-1185">Reference proteome</keyword>